<comment type="caution">
    <text evidence="3">The sequence shown here is derived from an EMBL/GenBank/DDBJ whole genome shotgun (WGS) entry which is preliminary data.</text>
</comment>
<dbReference type="PANTHER" id="PTHR10003">
    <property type="entry name" value="SUPEROXIDE DISMUTASE CU-ZN -RELATED"/>
    <property type="match status" value="1"/>
</dbReference>
<dbReference type="GO" id="GO:0005507">
    <property type="term" value="F:copper ion binding"/>
    <property type="evidence" value="ECO:0007669"/>
    <property type="project" value="InterPro"/>
</dbReference>
<dbReference type="OrthoDB" id="2015551at2759"/>
<keyword evidence="1" id="KW-1133">Transmembrane helix</keyword>
<evidence type="ECO:0000313" key="4">
    <source>
        <dbReference type="Proteomes" id="UP000724874"/>
    </source>
</evidence>
<dbReference type="InterPro" id="IPR018152">
    <property type="entry name" value="SOD_Cu/Zn_BS"/>
</dbReference>
<sequence>MDPYKKSNSSFLRPFLFTLAFFATIFLGYRLLFQDTAITVNKAVVVFKGTSVTGTVTFKQSSPGASVKVSGNIQGLSSSALHGFHVHQSGDLSDGCLSAGPHFNPFAKTHGAPTASSRHVGDLGNIKTDESGVANFELSDDLLSLNGPNSIIGYGTDDLGLGGDEESLKTGNAGARSACGVI</sequence>
<dbReference type="PRINTS" id="PR00068">
    <property type="entry name" value="CUZNDISMTASE"/>
</dbReference>
<keyword evidence="1" id="KW-0472">Membrane</keyword>
<dbReference type="InterPro" id="IPR001424">
    <property type="entry name" value="SOD_Cu_Zn_dom"/>
</dbReference>
<feature type="non-terminal residue" evidence="3">
    <location>
        <position position="182"/>
    </location>
</feature>
<organism evidence="3 4">
    <name type="scientific">Gymnopilus junonius</name>
    <name type="common">Spectacular rustgill mushroom</name>
    <name type="synonym">Gymnopilus spectabilis subsp. junonius</name>
    <dbReference type="NCBI Taxonomy" id="109634"/>
    <lineage>
        <taxon>Eukaryota</taxon>
        <taxon>Fungi</taxon>
        <taxon>Dikarya</taxon>
        <taxon>Basidiomycota</taxon>
        <taxon>Agaricomycotina</taxon>
        <taxon>Agaricomycetes</taxon>
        <taxon>Agaricomycetidae</taxon>
        <taxon>Agaricales</taxon>
        <taxon>Agaricineae</taxon>
        <taxon>Hymenogastraceae</taxon>
        <taxon>Gymnopilus</taxon>
    </lineage>
</organism>
<evidence type="ECO:0000259" key="2">
    <source>
        <dbReference type="Pfam" id="PF00080"/>
    </source>
</evidence>
<feature type="transmembrane region" description="Helical" evidence="1">
    <location>
        <begin position="12"/>
        <end position="32"/>
    </location>
</feature>
<name>A0A9P5NIA7_GYMJU</name>
<dbReference type="Pfam" id="PF00080">
    <property type="entry name" value="Sod_Cu"/>
    <property type="match status" value="1"/>
</dbReference>
<keyword evidence="4" id="KW-1185">Reference proteome</keyword>
<evidence type="ECO:0000313" key="3">
    <source>
        <dbReference type="EMBL" id="KAF8890014.1"/>
    </source>
</evidence>
<dbReference type="InterPro" id="IPR024134">
    <property type="entry name" value="SOD_Cu/Zn_/chaperone"/>
</dbReference>
<dbReference type="PROSITE" id="PS00087">
    <property type="entry name" value="SOD_CU_ZN_1"/>
    <property type="match status" value="1"/>
</dbReference>
<dbReference type="GO" id="GO:0034599">
    <property type="term" value="P:cellular response to oxidative stress"/>
    <property type="evidence" value="ECO:0007669"/>
    <property type="project" value="UniProtKB-ARBA"/>
</dbReference>
<dbReference type="PROSITE" id="PS00332">
    <property type="entry name" value="SOD_CU_ZN_2"/>
    <property type="match status" value="1"/>
</dbReference>
<dbReference type="SUPFAM" id="SSF49329">
    <property type="entry name" value="Cu,Zn superoxide dismutase-like"/>
    <property type="match status" value="1"/>
</dbReference>
<keyword evidence="1" id="KW-0812">Transmembrane</keyword>
<dbReference type="InterPro" id="IPR036423">
    <property type="entry name" value="SOD-like_Cu/Zn_dom_sf"/>
</dbReference>
<dbReference type="EMBL" id="JADNYJ010000077">
    <property type="protein sequence ID" value="KAF8890014.1"/>
    <property type="molecule type" value="Genomic_DNA"/>
</dbReference>
<evidence type="ECO:0000256" key="1">
    <source>
        <dbReference type="SAM" id="Phobius"/>
    </source>
</evidence>
<gene>
    <name evidence="3" type="ORF">CPB84DRAFT_1785190</name>
</gene>
<reference evidence="3" key="1">
    <citation type="submission" date="2020-11" db="EMBL/GenBank/DDBJ databases">
        <authorList>
            <consortium name="DOE Joint Genome Institute"/>
            <person name="Ahrendt S."/>
            <person name="Riley R."/>
            <person name="Andreopoulos W."/>
            <person name="LaButti K."/>
            <person name="Pangilinan J."/>
            <person name="Ruiz-duenas F.J."/>
            <person name="Barrasa J.M."/>
            <person name="Sanchez-Garcia M."/>
            <person name="Camarero S."/>
            <person name="Miyauchi S."/>
            <person name="Serrano A."/>
            <person name="Linde D."/>
            <person name="Babiker R."/>
            <person name="Drula E."/>
            <person name="Ayuso-Fernandez I."/>
            <person name="Pacheco R."/>
            <person name="Padilla G."/>
            <person name="Ferreira P."/>
            <person name="Barriuso J."/>
            <person name="Kellner H."/>
            <person name="Castanera R."/>
            <person name="Alfaro M."/>
            <person name="Ramirez L."/>
            <person name="Pisabarro A.G."/>
            <person name="Kuo A."/>
            <person name="Tritt A."/>
            <person name="Lipzen A."/>
            <person name="He G."/>
            <person name="Yan M."/>
            <person name="Ng V."/>
            <person name="Cullen D."/>
            <person name="Martin F."/>
            <person name="Rosso M.-N."/>
            <person name="Henrissat B."/>
            <person name="Hibbett D."/>
            <person name="Martinez A.T."/>
            <person name="Grigoriev I.V."/>
        </authorList>
    </citation>
    <scope>NUCLEOTIDE SEQUENCE</scope>
    <source>
        <strain evidence="3">AH 44721</strain>
    </source>
</reference>
<protein>
    <submittedName>
        <fullName evidence="3">Superoxide dismutase</fullName>
    </submittedName>
</protein>
<dbReference type="Proteomes" id="UP000724874">
    <property type="component" value="Unassembled WGS sequence"/>
</dbReference>
<proteinExistence type="predicted"/>
<feature type="domain" description="Superoxide dismutase copper/zinc binding" evidence="2">
    <location>
        <begin position="52"/>
        <end position="182"/>
    </location>
</feature>
<dbReference type="CDD" id="cd00305">
    <property type="entry name" value="Cu-Zn_Superoxide_Dismutase"/>
    <property type="match status" value="1"/>
</dbReference>
<accession>A0A9P5NIA7</accession>
<dbReference type="AlphaFoldDB" id="A0A9P5NIA7"/>
<dbReference type="GO" id="GO:0006801">
    <property type="term" value="P:superoxide metabolic process"/>
    <property type="evidence" value="ECO:0007669"/>
    <property type="project" value="InterPro"/>
</dbReference>
<dbReference type="Gene3D" id="2.60.40.200">
    <property type="entry name" value="Superoxide dismutase, copper/zinc binding domain"/>
    <property type="match status" value="1"/>
</dbReference>